<dbReference type="Pfam" id="PF01724">
    <property type="entry name" value="DUF29"/>
    <property type="match status" value="1"/>
</dbReference>
<protein>
    <recommendedName>
        <fullName evidence="4">DUF29 domain-containing protein</fullName>
    </recommendedName>
</protein>
<dbReference type="PANTHER" id="PTHR34235:SF4">
    <property type="entry name" value="SLR0291 PROTEIN"/>
    <property type="match status" value="1"/>
</dbReference>
<evidence type="ECO:0008006" key="4">
    <source>
        <dbReference type="Google" id="ProtNLM"/>
    </source>
</evidence>
<proteinExistence type="predicted"/>
<organism evidence="2 3">
    <name type="scientific">Candidatus Contendobacter odensis Run_B_J11</name>
    <dbReference type="NCBI Taxonomy" id="1400861"/>
    <lineage>
        <taxon>Bacteria</taxon>
        <taxon>Pseudomonadati</taxon>
        <taxon>Pseudomonadota</taxon>
        <taxon>Gammaproteobacteria</taxon>
        <taxon>Candidatus Competibacteraceae</taxon>
        <taxon>Candidatus Contendibacter</taxon>
    </lineage>
</organism>
<keyword evidence="3" id="KW-1185">Reference proteome</keyword>
<dbReference type="PANTHER" id="PTHR34235">
    <property type="entry name" value="SLR1203 PROTEIN-RELATED"/>
    <property type="match status" value="1"/>
</dbReference>
<name>A0A7U7G963_9GAMM</name>
<evidence type="ECO:0000313" key="3">
    <source>
        <dbReference type="Proteomes" id="UP000019184"/>
    </source>
</evidence>
<dbReference type="OrthoDB" id="5767965at2"/>
<dbReference type="EMBL" id="CBTK010000045">
    <property type="protein sequence ID" value="CDH43879.1"/>
    <property type="molecule type" value="Genomic_DNA"/>
</dbReference>
<dbReference type="AlphaFoldDB" id="A0A7U7G963"/>
<gene>
    <name evidence="2" type="ORF">BN874_1390005</name>
</gene>
<reference evidence="2 3" key="1">
    <citation type="journal article" date="2014" name="ISME J.">
        <title>Candidatus Competibacter-lineage genomes retrieved from metagenomes reveal functional metabolic diversity.</title>
        <authorList>
            <person name="McIlroy S.J."/>
            <person name="Albertsen M."/>
            <person name="Andresen E.K."/>
            <person name="Saunders A.M."/>
            <person name="Kristiansen R."/>
            <person name="Stokholm-Bjerregaard M."/>
            <person name="Nielsen K.L."/>
            <person name="Nielsen P.H."/>
        </authorList>
    </citation>
    <scope>NUCLEOTIDE SEQUENCE [LARGE SCALE GENOMIC DNA]</scope>
    <source>
        <strain evidence="2 3">Run_B_J11</strain>
    </source>
</reference>
<sequence length="146" mass="17071">MSTPAGLYDQDFYAWTLKNAELLHQGRFVEVDVEHVAEELDSMGRSERHELVNRLAVLLAHLLKWQFQPERRGKSWRATIQEQRLRVNEQLAESPSLRPHLEDSHMKAYRYAVLRVTQETPLEESALPTANPFTGEQTLDENYWPD</sequence>
<evidence type="ECO:0000256" key="1">
    <source>
        <dbReference type="SAM" id="MobiDB-lite"/>
    </source>
</evidence>
<dbReference type="RefSeq" id="WP_034430987.1">
    <property type="nucleotide sequence ID" value="NZ_CBTK010000045.1"/>
</dbReference>
<dbReference type="Proteomes" id="UP000019184">
    <property type="component" value="Unassembled WGS sequence"/>
</dbReference>
<dbReference type="Gene3D" id="1.20.1220.20">
    <property type="entry name" value="Uncharcterised protein PF01724"/>
    <property type="match status" value="1"/>
</dbReference>
<accession>A0A7U7G963</accession>
<dbReference type="InterPro" id="IPR002636">
    <property type="entry name" value="DUF29"/>
</dbReference>
<evidence type="ECO:0000313" key="2">
    <source>
        <dbReference type="EMBL" id="CDH43879.1"/>
    </source>
</evidence>
<feature type="region of interest" description="Disordered" evidence="1">
    <location>
        <begin position="122"/>
        <end position="146"/>
    </location>
</feature>
<comment type="caution">
    <text evidence="2">The sequence shown here is derived from an EMBL/GenBank/DDBJ whole genome shotgun (WGS) entry which is preliminary data.</text>
</comment>